<reference evidence="1" key="1">
    <citation type="submission" date="2021-03" db="EMBL/GenBank/DDBJ databases">
        <title>Sagittula salina sp. nov. strain M10.9X isolated from the marine waste.</title>
        <authorList>
            <person name="Satari L."/>
            <person name="Molina-Menor E."/>
            <person name="Vidal-Verdu A."/>
            <person name="Pascual J."/>
            <person name="Pereto J."/>
            <person name="Porcar M."/>
        </authorList>
    </citation>
    <scope>NUCLEOTIDE SEQUENCE</scope>
    <source>
        <strain evidence="1">M10.9X</strain>
    </source>
</reference>
<organism evidence="1 2">
    <name type="scientific">Sagittula salina</name>
    <dbReference type="NCBI Taxonomy" id="2820268"/>
    <lineage>
        <taxon>Bacteria</taxon>
        <taxon>Pseudomonadati</taxon>
        <taxon>Pseudomonadota</taxon>
        <taxon>Alphaproteobacteria</taxon>
        <taxon>Rhodobacterales</taxon>
        <taxon>Roseobacteraceae</taxon>
        <taxon>Sagittula</taxon>
    </lineage>
</organism>
<sequence>MKLFYDTSTGIPLHTVVSGTYDGRDRDDWIEIPDTFDMTALPDFRVEDGQLVAQGVESACAAALAHVNAACGKTRCQFMTAIPGQEMVYLAKETEAKAYAALAILPHDLSNFPLLAAEVGITAPSAYELAQIWLNLAAMWRDTAGAIECARLTAVNAIREATSKAQIDTAVQALESALAQIT</sequence>
<dbReference type="AlphaFoldDB" id="A0A940MMM4"/>
<gene>
    <name evidence="1" type="ORF">J5474_19560</name>
</gene>
<proteinExistence type="predicted"/>
<name>A0A940MMM4_9RHOB</name>
<dbReference type="EMBL" id="JAGISH010000015">
    <property type="protein sequence ID" value="MBP0484675.1"/>
    <property type="molecule type" value="Genomic_DNA"/>
</dbReference>
<dbReference type="Proteomes" id="UP000675940">
    <property type="component" value="Unassembled WGS sequence"/>
</dbReference>
<dbReference type="RefSeq" id="WP_209363236.1">
    <property type="nucleotide sequence ID" value="NZ_JAGISH010000015.1"/>
</dbReference>
<comment type="caution">
    <text evidence="1">The sequence shown here is derived from an EMBL/GenBank/DDBJ whole genome shotgun (WGS) entry which is preliminary data.</text>
</comment>
<evidence type="ECO:0000313" key="2">
    <source>
        <dbReference type="Proteomes" id="UP000675940"/>
    </source>
</evidence>
<keyword evidence="2" id="KW-1185">Reference proteome</keyword>
<evidence type="ECO:0000313" key="1">
    <source>
        <dbReference type="EMBL" id="MBP0484675.1"/>
    </source>
</evidence>
<accession>A0A940MMM4</accession>
<protein>
    <submittedName>
        <fullName evidence="1">Uncharacterized protein</fullName>
    </submittedName>
</protein>